<feature type="compositionally biased region" description="Basic residues" evidence="1">
    <location>
        <begin position="358"/>
        <end position="369"/>
    </location>
</feature>
<sequence>MSGCRLCNCPFPGVDGVCALCRCVSRLVGEFRALQPVLRSWGVSQARQWTSLLQEEQAQQRARDRLCAPVGPPTTGGLPVPPPPPPRTEGIAVKREAAASAPSAPAEVAEAPSSSARGAREEAERSRSRQKPKKEKKKEKAEGKRSKEKSLHVEAEKLSLTRGPSAGQGVRDWKIETGAEADPENQSILLEGAGEQSQKGEAEEKFVNGEEVEANLAPLGRLVQGTPVVVVGEYRQEGCRLCGTVQGLQVRHVGDVELQLTGEGTESESLLKWITGHPTVPVRVHLCGSTCPNKVDAEGLVHATKIRQKQRSDEGGWSENLREGRDENAELRREAMALQEKEAKEKERADQKRDDKKTKKKKKEKKKRSSSTGGSSRKKVRSSRKRVNSRKELKDVFGSTGLDPNYKVRRKLVKALKKKLKRKKEESTSGDSSSIDGSGESSDQGSSEDEGIFGDTHKVRVVARRAPGVLAESTIREMQSQLLTAAGTVWDQEKGEVPAVALQYYRNHLAPLLSGGASREALTLCWSLDLALQGKVANTVDCLAQRLKSLQLTANGGSWRVSQRVEVVPPERGQLTSRAETQAAAKEDKEEQKTRALAKGKEKGKSESSGAGAPWRYGKGETKGRDKGKGKRSEKEEGKKSS</sequence>
<dbReference type="EMBL" id="CAMXCT020006690">
    <property type="protein sequence ID" value="CAL1171748.1"/>
    <property type="molecule type" value="Genomic_DNA"/>
</dbReference>
<dbReference type="Proteomes" id="UP001152797">
    <property type="component" value="Unassembled WGS sequence"/>
</dbReference>
<dbReference type="EMBL" id="CAMXCT030006690">
    <property type="protein sequence ID" value="CAL4805685.1"/>
    <property type="molecule type" value="Genomic_DNA"/>
</dbReference>
<feature type="compositionally biased region" description="Low complexity" evidence="1">
    <location>
        <begin position="429"/>
        <end position="445"/>
    </location>
</feature>
<feature type="compositionally biased region" description="Basic residues" evidence="1">
    <location>
        <begin position="128"/>
        <end position="137"/>
    </location>
</feature>
<evidence type="ECO:0000256" key="1">
    <source>
        <dbReference type="SAM" id="MobiDB-lite"/>
    </source>
</evidence>
<comment type="caution">
    <text evidence="2">The sequence shown here is derived from an EMBL/GenBank/DDBJ whole genome shotgun (WGS) entry which is preliminary data.</text>
</comment>
<feature type="compositionally biased region" description="Basic and acidic residues" evidence="1">
    <location>
        <begin position="310"/>
        <end position="328"/>
    </location>
</feature>
<reference evidence="3" key="2">
    <citation type="submission" date="2024-04" db="EMBL/GenBank/DDBJ databases">
        <authorList>
            <person name="Chen Y."/>
            <person name="Shah S."/>
            <person name="Dougan E. K."/>
            <person name="Thang M."/>
            <person name="Chan C."/>
        </authorList>
    </citation>
    <scope>NUCLEOTIDE SEQUENCE [LARGE SCALE GENOMIC DNA]</scope>
</reference>
<evidence type="ECO:0000313" key="3">
    <source>
        <dbReference type="EMBL" id="CAL1171748.1"/>
    </source>
</evidence>
<feature type="compositionally biased region" description="Basic and acidic residues" evidence="1">
    <location>
        <begin position="618"/>
        <end position="642"/>
    </location>
</feature>
<feature type="region of interest" description="Disordered" evidence="1">
    <location>
        <begin position="55"/>
        <end position="171"/>
    </location>
</feature>
<dbReference type="EMBL" id="CAMXCT010006690">
    <property type="protein sequence ID" value="CAI4018373.1"/>
    <property type="molecule type" value="Genomic_DNA"/>
</dbReference>
<gene>
    <name evidence="2" type="ORF">C1SCF055_LOCUS42946</name>
</gene>
<feature type="compositionally biased region" description="Basic and acidic residues" evidence="1">
    <location>
        <begin position="585"/>
        <end position="606"/>
    </location>
</feature>
<evidence type="ECO:0000313" key="2">
    <source>
        <dbReference type="EMBL" id="CAI4018373.1"/>
    </source>
</evidence>
<protein>
    <submittedName>
        <fullName evidence="2">Uncharacterized protein</fullName>
    </submittedName>
</protein>
<feature type="region of interest" description="Disordered" evidence="1">
    <location>
        <begin position="340"/>
        <end position="401"/>
    </location>
</feature>
<name>A0A9P1GP57_9DINO</name>
<feature type="region of interest" description="Disordered" evidence="1">
    <location>
        <begin position="417"/>
        <end position="456"/>
    </location>
</feature>
<feature type="region of interest" description="Disordered" evidence="1">
    <location>
        <begin position="306"/>
        <end position="328"/>
    </location>
</feature>
<feature type="compositionally biased region" description="Basic residues" evidence="1">
    <location>
        <begin position="376"/>
        <end position="388"/>
    </location>
</feature>
<evidence type="ECO:0000313" key="4">
    <source>
        <dbReference type="Proteomes" id="UP001152797"/>
    </source>
</evidence>
<organism evidence="2">
    <name type="scientific">Cladocopium goreaui</name>
    <dbReference type="NCBI Taxonomy" id="2562237"/>
    <lineage>
        <taxon>Eukaryota</taxon>
        <taxon>Sar</taxon>
        <taxon>Alveolata</taxon>
        <taxon>Dinophyceae</taxon>
        <taxon>Suessiales</taxon>
        <taxon>Symbiodiniaceae</taxon>
        <taxon>Cladocopium</taxon>
    </lineage>
</organism>
<dbReference type="AlphaFoldDB" id="A0A9P1GP57"/>
<accession>A0A9P1GP57</accession>
<feature type="region of interest" description="Disordered" evidence="1">
    <location>
        <begin position="571"/>
        <end position="642"/>
    </location>
</feature>
<keyword evidence="4" id="KW-1185">Reference proteome</keyword>
<proteinExistence type="predicted"/>
<feature type="compositionally biased region" description="Low complexity" evidence="1">
    <location>
        <begin position="98"/>
        <end position="117"/>
    </location>
</feature>
<feature type="compositionally biased region" description="Basic and acidic residues" evidence="1">
    <location>
        <begin position="118"/>
        <end position="127"/>
    </location>
</feature>
<feature type="compositionally biased region" description="Basic and acidic residues" evidence="1">
    <location>
        <begin position="340"/>
        <end position="357"/>
    </location>
</feature>
<reference evidence="2" key="1">
    <citation type="submission" date="2022-10" db="EMBL/GenBank/DDBJ databases">
        <authorList>
            <person name="Chen Y."/>
            <person name="Dougan E. K."/>
            <person name="Chan C."/>
            <person name="Rhodes N."/>
            <person name="Thang M."/>
        </authorList>
    </citation>
    <scope>NUCLEOTIDE SEQUENCE</scope>
</reference>
<feature type="compositionally biased region" description="Basic and acidic residues" evidence="1">
    <location>
        <begin position="138"/>
        <end position="159"/>
    </location>
</feature>